<feature type="domain" description="Major facilitator superfamily (MFS) profile" evidence="7">
    <location>
        <begin position="216"/>
        <end position="428"/>
    </location>
</feature>
<dbReference type="OrthoDB" id="151222at2"/>
<evidence type="ECO:0000313" key="9">
    <source>
        <dbReference type="Proteomes" id="UP000198983"/>
    </source>
</evidence>
<dbReference type="CDD" id="cd17393">
    <property type="entry name" value="MFS_MosC_like"/>
    <property type="match status" value="1"/>
</dbReference>
<feature type="transmembrane region" description="Helical" evidence="6">
    <location>
        <begin position="368"/>
        <end position="389"/>
    </location>
</feature>
<feature type="transmembrane region" description="Helical" evidence="6">
    <location>
        <begin position="282"/>
        <end position="301"/>
    </location>
</feature>
<keyword evidence="3 6" id="KW-1133">Transmembrane helix</keyword>
<dbReference type="RefSeq" id="WP_092654311.1">
    <property type="nucleotide sequence ID" value="NZ_LT629732.1"/>
</dbReference>
<feature type="transmembrane region" description="Helical" evidence="6">
    <location>
        <begin position="48"/>
        <end position="67"/>
    </location>
</feature>
<feature type="region of interest" description="Disordered" evidence="5">
    <location>
        <begin position="396"/>
        <end position="428"/>
    </location>
</feature>
<keyword evidence="2 6" id="KW-0812">Transmembrane</keyword>
<evidence type="ECO:0000256" key="2">
    <source>
        <dbReference type="ARBA" id="ARBA00022692"/>
    </source>
</evidence>
<evidence type="ECO:0000259" key="7">
    <source>
        <dbReference type="PROSITE" id="PS50850"/>
    </source>
</evidence>
<feature type="transmembrane region" description="Helical" evidence="6">
    <location>
        <begin position="210"/>
        <end position="230"/>
    </location>
</feature>
<dbReference type="PROSITE" id="PS50850">
    <property type="entry name" value="MFS"/>
    <property type="match status" value="1"/>
</dbReference>
<evidence type="ECO:0000256" key="3">
    <source>
        <dbReference type="ARBA" id="ARBA00022989"/>
    </source>
</evidence>
<accession>A0A1H1T3J3</accession>
<feature type="transmembrane region" description="Helical" evidence="6">
    <location>
        <begin position="104"/>
        <end position="129"/>
    </location>
</feature>
<feature type="transmembrane region" description="Helical" evidence="6">
    <location>
        <begin position="79"/>
        <end position="98"/>
    </location>
</feature>
<feature type="transmembrane region" description="Helical" evidence="6">
    <location>
        <begin position="141"/>
        <end position="160"/>
    </location>
</feature>
<dbReference type="Proteomes" id="UP000198983">
    <property type="component" value="Chromosome I"/>
</dbReference>
<proteinExistence type="predicted"/>
<evidence type="ECO:0000256" key="4">
    <source>
        <dbReference type="ARBA" id="ARBA00023136"/>
    </source>
</evidence>
<dbReference type="SUPFAM" id="SSF103473">
    <property type="entry name" value="MFS general substrate transporter"/>
    <property type="match status" value="1"/>
</dbReference>
<dbReference type="InterPro" id="IPR051788">
    <property type="entry name" value="MFS_Transporter"/>
</dbReference>
<name>A0A1H1T3J3_9ACTN</name>
<keyword evidence="4 6" id="KW-0472">Membrane</keyword>
<feature type="transmembrane region" description="Helical" evidence="6">
    <location>
        <begin position="307"/>
        <end position="328"/>
    </location>
</feature>
<feature type="transmembrane region" description="Helical" evidence="6">
    <location>
        <begin position="340"/>
        <end position="362"/>
    </location>
</feature>
<dbReference type="STRING" id="117157.SAMN04489717_3046"/>
<feature type="transmembrane region" description="Helical" evidence="6">
    <location>
        <begin position="16"/>
        <end position="36"/>
    </location>
</feature>
<reference evidence="8 9" key="1">
    <citation type="submission" date="2016-10" db="EMBL/GenBank/DDBJ databases">
        <authorList>
            <person name="de Groot N.N."/>
        </authorList>
    </citation>
    <scope>NUCLEOTIDE SEQUENCE [LARGE SCALE GENOMIC DNA]</scope>
    <source>
        <strain evidence="8 9">DSM 22024</strain>
    </source>
</reference>
<sequence length="428" mass="42755">MTRAPAPPPEVRRARLAVAVTFLVHAAVFATWAPRIPSIKQALHLDNGALGIALGGLAVGLLVGTRLTGRMERAGRTGLAMRILVPVQAVALVAPAFATDLVTLTAALAVLGLIGGMLDVAMNAHAVAVERLYGRPIMSGFHGLWSLGSMVGSAIAALVAREGVDVRVHFIVAGAVCALASAPFLTRLLRPDQEAAVTGHHVEVPGGRRPPVPVVVVVMMAAMGFGSFLGEGAIADWSAVYLNESLGASVGLAALGLSVFSGAMTASRLIADRVGARYGPVVVARAGAALGALGYAVFLLAPGPMVALVGFAVAGFGIGPAVPVVFSAAGNTGTRNRVSVLGPVVSAGYLGAVLGPVAIGAVAHRTGLTWALVIPLAFVALIFVAAGLLRGAAGGDDSGGGKGSGERAGPRAADQTAARAHGPANIDG</sequence>
<dbReference type="InterPro" id="IPR011701">
    <property type="entry name" value="MFS"/>
</dbReference>
<evidence type="ECO:0000313" key="8">
    <source>
        <dbReference type="EMBL" id="SDS54764.1"/>
    </source>
</evidence>
<feature type="transmembrane region" description="Helical" evidence="6">
    <location>
        <begin position="166"/>
        <end position="189"/>
    </location>
</feature>
<dbReference type="PANTHER" id="PTHR23514:SF13">
    <property type="entry name" value="INNER MEMBRANE PROTEIN YBJJ"/>
    <property type="match status" value="1"/>
</dbReference>
<dbReference type="Pfam" id="PF07690">
    <property type="entry name" value="MFS_1"/>
    <property type="match status" value="1"/>
</dbReference>
<dbReference type="PANTHER" id="PTHR23514">
    <property type="entry name" value="BYPASS OF STOP CODON PROTEIN 6"/>
    <property type="match status" value="1"/>
</dbReference>
<dbReference type="InterPro" id="IPR036259">
    <property type="entry name" value="MFS_trans_sf"/>
</dbReference>
<gene>
    <name evidence="8" type="ORF">SAMN04489717_3046</name>
</gene>
<dbReference type="EMBL" id="LT629732">
    <property type="protein sequence ID" value="SDS54764.1"/>
    <property type="molecule type" value="Genomic_DNA"/>
</dbReference>
<dbReference type="AlphaFoldDB" id="A0A1H1T3J3"/>
<evidence type="ECO:0000256" key="6">
    <source>
        <dbReference type="SAM" id="Phobius"/>
    </source>
</evidence>
<evidence type="ECO:0000256" key="5">
    <source>
        <dbReference type="SAM" id="MobiDB-lite"/>
    </source>
</evidence>
<dbReference type="GO" id="GO:0005886">
    <property type="term" value="C:plasma membrane"/>
    <property type="evidence" value="ECO:0007669"/>
    <property type="project" value="UniProtKB-SubCell"/>
</dbReference>
<dbReference type="InterPro" id="IPR020846">
    <property type="entry name" value="MFS_dom"/>
</dbReference>
<organism evidence="8 9">
    <name type="scientific">Actinopolymorpha singaporensis</name>
    <dbReference type="NCBI Taxonomy" id="117157"/>
    <lineage>
        <taxon>Bacteria</taxon>
        <taxon>Bacillati</taxon>
        <taxon>Actinomycetota</taxon>
        <taxon>Actinomycetes</taxon>
        <taxon>Propionibacteriales</taxon>
        <taxon>Actinopolymorphaceae</taxon>
        <taxon>Actinopolymorpha</taxon>
    </lineage>
</organism>
<protein>
    <submittedName>
        <fullName evidence="8">Sugar phosphate permease</fullName>
    </submittedName>
</protein>
<evidence type="ECO:0000256" key="1">
    <source>
        <dbReference type="ARBA" id="ARBA00004651"/>
    </source>
</evidence>
<keyword evidence="9" id="KW-1185">Reference proteome</keyword>
<dbReference type="GO" id="GO:0022857">
    <property type="term" value="F:transmembrane transporter activity"/>
    <property type="evidence" value="ECO:0007669"/>
    <property type="project" value="InterPro"/>
</dbReference>
<comment type="subcellular location">
    <subcellularLocation>
        <location evidence="1">Cell membrane</location>
        <topology evidence="1">Multi-pass membrane protein</topology>
    </subcellularLocation>
</comment>
<dbReference type="Gene3D" id="1.20.1250.20">
    <property type="entry name" value="MFS general substrate transporter like domains"/>
    <property type="match status" value="1"/>
</dbReference>
<feature type="transmembrane region" description="Helical" evidence="6">
    <location>
        <begin position="250"/>
        <end position="270"/>
    </location>
</feature>